<name>A0A138ZXC3_GONPJ</name>
<dbReference type="Pfam" id="PF00596">
    <property type="entry name" value="Aldolase_II"/>
    <property type="match status" value="1"/>
</dbReference>
<dbReference type="STRING" id="1344416.A0A138ZXC3"/>
<dbReference type="EMBL" id="KQ965885">
    <property type="protein sequence ID" value="KXS09156.1"/>
    <property type="molecule type" value="Genomic_DNA"/>
</dbReference>
<dbReference type="SUPFAM" id="SSF53639">
    <property type="entry name" value="AraD/HMP-PK domain-like"/>
    <property type="match status" value="1"/>
</dbReference>
<sequence>MPVSTNLAVSLTPAQRKAAAEKVSSEDGVPIYPMSSLAPWTPPTFRTVDLHRHHVLQRLSASMRTFSRLGFDFGFAGILCARDPEFPDATWVNPLGRNGSDLSPSDFVLINANGETVAGKGTVVIAGWALLAGVLAVLPQRTAIAHFHTPYGRALAARGTPIEPLSQDSCMFYERHVVHERYEGIVDFREGQIVGKSLAAINGHLAILRNHGFVTVGNTVDEMAWWLIAAEEVARTQLVAQAAGHIVPIAAAAATRSRNLLVNPATAAAQFQQYYETVRRGDPEMFEPVWEDAKSSEQ</sequence>
<dbReference type="AlphaFoldDB" id="A0A138ZXC3"/>
<dbReference type="SMART" id="SM01007">
    <property type="entry name" value="Aldolase_II"/>
    <property type="match status" value="1"/>
</dbReference>
<dbReference type="InterPro" id="IPR036409">
    <property type="entry name" value="Aldolase_II/adducin_N_sf"/>
</dbReference>
<dbReference type="Proteomes" id="UP000070544">
    <property type="component" value="Unassembled WGS sequence"/>
</dbReference>
<feature type="domain" description="Class II aldolase/adducin N-terminal" evidence="1">
    <location>
        <begin position="57"/>
        <end position="238"/>
    </location>
</feature>
<evidence type="ECO:0000313" key="3">
    <source>
        <dbReference type="Proteomes" id="UP000070544"/>
    </source>
</evidence>
<dbReference type="GO" id="GO:0051015">
    <property type="term" value="F:actin filament binding"/>
    <property type="evidence" value="ECO:0007669"/>
    <property type="project" value="TreeGrafter"/>
</dbReference>
<dbReference type="GO" id="GO:0005856">
    <property type="term" value="C:cytoskeleton"/>
    <property type="evidence" value="ECO:0007669"/>
    <property type="project" value="TreeGrafter"/>
</dbReference>
<reference evidence="2 3" key="1">
    <citation type="journal article" date="2015" name="Genome Biol. Evol.">
        <title>Phylogenomic analyses indicate that early fungi evolved digesting cell walls of algal ancestors of land plants.</title>
        <authorList>
            <person name="Chang Y."/>
            <person name="Wang S."/>
            <person name="Sekimoto S."/>
            <person name="Aerts A.L."/>
            <person name="Choi C."/>
            <person name="Clum A."/>
            <person name="LaButti K.M."/>
            <person name="Lindquist E.A."/>
            <person name="Yee Ngan C."/>
            <person name="Ohm R.A."/>
            <person name="Salamov A.A."/>
            <person name="Grigoriev I.V."/>
            <person name="Spatafora J.W."/>
            <person name="Berbee M.L."/>
        </authorList>
    </citation>
    <scope>NUCLEOTIDE SEQUENCE [LARGE SCALE GENOMIC DNA]</scope>
    <source>
        <strain evidence="2 3">JEL478</strain>
    </source>
</reference>
<dbReference type="Gene3D" id="3.40.225.10">
    <property type="entry name" value="Class II aldolase/adducin N-terminal domain"/>
    <property type="match status" value="1"/>
</dbReference>
<dbReference type="PANTHER" id="PTHR10672">
    <property type="entry name" value="ADDUCIN"/>
    <property type="match status" value="1"/>
</dbReference>
<dbReference type="InterPro" id="IPR001303">
    <property type="entry name" value="Aldolase_II/adducin_N"/>
</dbReference>
<dbReference type="PANTHER" id="PTHR10672:SF3">
    <property type="entry name" value="PROTEIN HU-LI TAI SHAO"/>
    <property type="match status" value="1"/>
</dbReference>
<organism evidence="2 3">
    <name type="scientific">Gonapodya prolifera (strain JEL478)</name>
    <name type="common">Monoblepharis prolifera</name>
    <dbReference type="NCBI Taxonomy" id="1344416"/>
    <lineage>
        <taxon>Eukaryota</taxon>
        <taxon>Fungi</taxon>
        <taxon>Fungi incertae sedis</taxon>
        <taxon>Chytridiomycota</taxon>
        <taxon>Chytridiomycota incertae sedis</taxon>
        <taxon>Monoblepharidomycetes</taxon>
        <taxon>Monoblepharidales</taxon>
        <taxon>Gonapodyaceae</taxon>
        <taxon>Gonapodya</taxon>
    </lineage>
</organism>
<keyword evidence="3" id="KW-1185">Reference proteome</keyword>
<gene>
    <name evidence="2" type="ORF">M427DRAFT_64696</name>
</gene>
<proteinExistence type="predicted"/>
<accession>A0A138ZXC3</accession>
<evidence type="ECO:0000313" key="2">
    <source>
        <dbReference type="EMBL" id="KXS09156.1"/>
    </source>
</evidence>
<dbReference type="InterPro" id="IPR051017">
    <property type="entry name" value="Aldolase-II_Adducin_sf"/>
</dbReference>
<dbReference type="OMA" id="HVVHERY"/>
<evidence type="ECO:0000259" key="1">
    <source>
        <dbReference type="SMART" id="SM01007"/>
    </source>
</evidence>
<protein>
    <submittedName>
        <fullName evidence="2">Arad-like aldolase/epimerase</fullName>
    </submittedName>
</protein>
<dbReference type="OrthoDB" id="3238794at2759"/>